<keyword evidence="6" id="KW-1185">Reference proteome</keyword>
<evidence type="ECO:0000256" key="3">
    <source>
        <dbReference type="ARBA" id="ARBA00022801"/>
    </source>
</evidence>
<dbReference type="Gene3D" id="1.10.10.10">
    <property type="entry name" value="Winged helix-like DNA-binding domain superfamily/Winged helix DNA-binding domain"/>
    <property type="match status" value="1"/>
</dbReference>
<evidence type="ECO:0000313" key="6">
    <source>
        <dbReference type="Proteomes" id="UP001259832"/>
    </source>
</evidence>
<dbReference type="GO" id="GO:0004177">
    <property type="term" value="F:aminopeptidase activity"/>
    <property type="evidence" value="ECO:0007669"/>
    <property type="project" value="UniProtKB-KW"/>
</dbReference>
<dbReference type="GO" id="GO:0008235">
    <property type="term" value="F:metalloexopeptidase activity"/>
    <property type="evidence" value="ECO:0007669"/>
    <property type="project" value="TreeGrafter"/>
</dbReference>
<comment type="caution">
    <text evidence="5">The sequence shown here is derived from an EMBL/GenBank/DDBJ whole genome shotgun (WGS) entry which is preliminary data.</text>
</comment>
<dbReference type="Proteomes" id="UP001259832">
    <property type="component" value="Unassembled WGS sequence"/>
</dbReference>
<dbReference type="AlphaFoldDB" id="A0AAD9GRY5"/>
<dbReference type="InterPro" id="IPR036388">
    <property type="entry name" value="WH-like_DNA-bd_sf"/>
</dbReference>
<feature type="domain" description="Peptidase M24" evidence="4">
    <location>
        <begin position="2"/>
        <end position="130"/>
    </location>
</feature>
<dbReference type="PANTHER" id="PTHR45777">
    <property type="entry name" value="METHIONINE AMINOPEPTIDASE 2"/>
    <property type="match status" value="1"/>
</dbReference>
<protein>
    <submittedName>
        <fullName evidence="5">Methionine aminopeptidase 2-2</fullName>
    </submittedName>
</protein>
<dbReference type="Pfam" id="PF00557">
    <property type="entry name" value="Peptidase_M24"/>
    <property type="match status" value="1"/>
</dbReference>
<dbReference type="GO" id="GO:0006508">
    <property type="term" value="P:proteolysis"/>
    <property type="evidence" value="ECO:0007669"/>
    <property type="project" value="UniProtKB-KW"/>
</dbReference>
<dbReference type="InterPro" id="IPR050247">
    <property type="entry name" value="Met_Aminopeptidase_Type2"/>
</dbReference>
<sequence>MKLDFGTHVNGRVIDSAWTVAFDPQFDPLLEATKAATNAGIKCAGIDARLGEIGGEIQEVMESFEVIIDGKTFPVKSMRNLNGHSIDVYQTHGSKTVPIVKTSDQTKMEEGEVFAIETFGTTGRGYVIEDGECSHYSKATDAPQLTVTTPRAKKLLEHISRTFGMLPWCRRWIEREDGGSATINPKGAKQEKYLMSLKNLVDIGVVTAYPPVVDIKGSYSAQYEHTFILHPTCKEVLSRGDDY</sequence>
<name>A0AAD9GRY5_9STRA</name>
<dbReference type="EMBL" id="JASMQC010000007">
    <property type="protein sequence ID" value="KAK1943712.1"/>
    <property type="molecule type" value="Genomic_DNA"/>
</dbReference>
<dbReference type="SUPFAM" id="SSF46785">
    <property type="entry name" value="Winged helix' DNA-binding domain"/>
    <property type="match status" value="1"/>
</dbReference>
<dbReference type="GO" id="GO:0005737">
    <property type="term" value="C:cytoplasm"/>
    <property type="evidence" value="ECO:0007669"/>
    <property type="project" value="TreeGrafter"/>
</dbReference>
<reference evidence="5" key="1">
    <citation type="submission" date="2023-08" db="EMBL/GenBank/DDBJ databases">
        <title>Reference Genome Resource for the Citrus Pathogen Phytophthora citrophthora.</title>
        <authorList>
            <person name="Moller H."/>
            <person name="Coetzee B."/>
            <person name="Rose L.J."/>
            <person name="Van Niekerk J.M."/>
        </authorList>
    </citation>
    <scope>NUCLEOTIDE SEQUENCE</scope>
    <source>
        <strain evidence="5">STE-U-9442</strain>
    </source>
</reference>
<evidence type="ECO:0000256" key="1">
    <source>
        <dbReference type="ARBA" id="ARBA00022438"/>
    </source>
</evidence>
<dbReference type="Gene3D" id="3.90.230.10">
    <property type="entry name" value="Creatinase/methionine aminopeptidase superfamily"/>
    <property type="match status" value="1"/>
</dbReference>
<dbReference type="PANTHER" id="PTHR45777:SF2">
    <property type="entry name" value="METHIONINE AMINOPEPTIDASE 2"/>
    <property type="match status" value="1"/>
</dbReference>
<dbReference type="InterPro" id="IPR000994">
    <property type="entry name" value="Pept_M24"/>
</dbReference>
<evidence type="ECO:0000256" key="2">
    <source>
        <dbReference type="ARBA" id="ARBA00022670"/>
    </source>
</evidence>
<proteinExistence type="predicted"/>
<gene>
    <name evidence="5" type="ORF">P3T76_005108</name>
</gene>
<accession>A0AAD9GRY5</accession>
<keyword evidence="3" id="KW-0378">Hydrolase</keyword>
<dbReference type="SUPFAM" id="SSF55920">
    <property type="entry name" value="Creatinase/aminopeptidase"/>
    <property type="match status" value="1"/>
</dbReference>
<evidence type="ECO:0000313" key="5">
    <source>
        <dbReference type="EMBL" id="KAK1943712.1"/>
    </source>
</evidence>
<keyword evidence="2" id="KW-0645">Protease</keyword>
<evidence type="ECO:0000259" key="4">
    <source>
        <dbReference type="Pfam" id="PF00557"/>
    </source>
</evidence>
<organism evidence="5 6">
    <name type="scientific">Phytophthora citrophthora</name>
    <dbReference type="NCBI Taxonomy" id="4793"/>
    <lineage>
        <taxon>Eukaryota</taxon>
        <taxon>Sar</taxon>
        <taxon>Stramenopiles</taxon>
        <taxon>Oomycota</taxon>
        <taxon>Peronosporomycetes</taxon>
        <taxon>Peronosporales</taxon>
        <taxon>Peronosporaceae</taxon>
        <taxon>Phytophthora</taxon>
    </lineage>
</organism>
<dbReference type="InterPro" id="IPR036390">
    <property type="entry name" value="WH_DNA-bd_sf"/>
</dbReference>
<dbReference type="InterPro" id="IPR036005">
    <property type="entry name" value="Creatinase/aminopeptidase-like"/>
</dbReference>
<keyword evidence="1 5" id="KW-0031">Aminopeptidase</keyword>